<feature type="domain" description="Amidohydrolase 3" evidence="1">
    <location>
        <begin position="65"/>
        <end position="509"/>
    </location>
</feature>
<name>A0ABZ1D7Y3_9TREE</name>
<dbReference type="EMBL" id="CP141889">
    <property type="protein sequence ID" value="WRT69898.1"/>
    <property type="molecule type" value="Genomic_DNA"/>
</dbReference>
<dbReference type="PANTHER" id="PTHR22642:SF2">
    <property type="entry name" value="PROTEIN LONG AFTER FAR-RED 3"/>
    <property type="match status" value="1"/>
</dbReference>
<protein>
    <recommendedName>
        <fullName evidence="1">Amidohydrolase 3 domain-containing protein</fullName>
    </recommendedName>
</protein>
<dbReference type="SUPFAM" id="SSF51338">
    <property type="entry name" value="Composite domain of metallo-dependent hydrolases"/>
    <property type="match status" value="1"/>
</dbReference>
<evidence type="ECO:0000313" key="3">
    <source>
        <dbReference type="Proteomes" id="UP001329825"/>
    </source>
</evidence>
<evidence type="ECO:0000259" key="1">
    <source>
        <dbReference type="Pfam" id="PF07969"/>
    </source>
</evidence>
<sequence length="514" mass="57173">MVYSTLIENVALVGYPEDTLYSVLLKDGKVKSIRPAGESTAQINGYSNVKVLDMKTQGEGKQWIAPSLIDWHVHFRLNALTSHRFDLQSCQSAQEVLDQVKHALTLPEYDPEQEMNFVGINMRNSNWSDQDKLDRKALDALASNRPIFLLFNGYHSMVVNSEGLKLGGYDPEKHDGYLYEQEAFTMSRHLSNVKVDTLDKWMDDEARKAAALGVTEIVDLEMDFNMSSWQRRSAKGSRWLRVHCGMYTEHLSDAIENGYKTGDVVPGTNGLVTVGPYKIVTDGSLGSQTAFCHDHYPGSPDNFGLLAYKPQTLADMIQRGIDNGFRLAVHAIGDHANRLTLQTIANASSPPLPGSTIEHAQLLDFDDLPLFKSLGLIASIQPCHLVDDRDLCHKFWPGREHRAYAFRSIVDAGVPIKMGSDCPIAPLQPWEAMAVAISRAGQGDEKNPFCEEQIIDLEVAWAGSTSNGKVRLEVGDRADLIIIPHNPLHLNAEGLRKVRPIGTMLAGDWTYRSF</sequence>
<dbReference type="RefSeq" id="XP_062794637.1">
    <property type="nucleotide sequence ID" value="XM_062938586.1"/>
</dbReference>
<dbReference type="InterPro" id="IPR032466">
    <property type="entry name" value="Metal_Hydrolase"/>
</dbReference>
<keyword evidence="3" id="KW-1185">Reference proteome</keyword>
<dbReference type="GeneID" id="87959019"/>
<accession>A0ABZ1D7Y3</accession>
<evidence type="ECO:0000313" key="2">
    <source>
        <dbReference type="EMBL" id="WRT69898.1"/>
    </source>
</evidence>
<dbReference type="InterPro" id="IPR011059">
    <property type="entry name" value="Metal-dep_hydrolase_composite"/>
</dbReference>
<dbReference type="Gene3D" id="3.20.20.140">
    <property type="entry name" value="Metal-dependent hydrolases"/>
    <property type="match status" value="1"/>
</dbReference>
<gene>
    <name evidence="2" type="ORF">IL334_006889</name>
</gene>
<dbReference type="Gene3D" id="2.30.40.10">
    <property type="entry name" value="Urease, subunit C, domain 1"/>
    <property type="match status" value="1"/>
</dbReference>
<dbReference type="Pfam" id="PF07969">
    <property type="entry name" value="Amidohydro_3"/>
    <property type="match status" value="1"/>
</dbReference>
<dbReference type="PANTHER" id="PTHR22642">
    <property type="entry name" value="IMIDAZOLONEPROPIONASE"/>
    <property type="match status" value="1"/>
</dbReference>
<dbReference type="Proteomes" id="UP001329825">
    <property type="component" value="Chromosome 9"/>
</dbReference>
<organism evidence="2 3">
    <name type="scientific">Kwoniella shivajii</name>
    <dbReference type="NCBI Taxonomy" id="564305"/>
    <lineage>
        <taxon>Eukaryota</taxon>
        <taxon>Fungi</taxon>
        <taxon>Dikarya</taxon>
        <taxon>Basidiomycota</taxon>
        <taxon>Agaricomycotina</taxon>
        <taxon>Tremellomycetes</taxon>
        <taxon>Tremellales</taxon>
        <taxon>Cryptococcaceae</taxon>
        <taxon>Kwoniella</taxon>
    </lineage>
</organism>
<proteinExistence type="predicted"/>
<reference evidence="2 3" key="1">
    <citation type="submission" date="2024-01" db="EMBL/GenBank/DDBJ databases">
        <title>Comparative genomics of Cryptococcus and Kwoniella reveals pathogenesis evolution and contrasting modes of karyotype evolution via chromosome fusion or intercentromeric recombination.</title>
        <authorList>
            <person name="Coelho M.A."/>
            <person name="David-Palma M."/>
            <person name="Shea T."/>
            <person name="Bowers K."/>
            <person name="McGinley-Smith S."/>
            <person name="Mohammad A.W."/>
            <person name="Gnirke A."/>
            <person name="Yurkov A.M."/>
            <person name="Nowrousian M."/>
            <person name="Sun S."/>
            <person name="Cuomo C.A."/>
            <person name="Heitman J."/>
        </authorList>
    </citation>
    <scope>NUCLEOTIDE SEQUENCE [LARGE SCALE GENOMIC DNA]</scope>
    <source>
        <strain evidence="2">CBS 11374</strain>
    </source>
</reference>
<dbReference type="SUPFAM" id="SSF51556">
    <property type="entry name" value="Metallo-dependent hydrolases"/>
    <property type="match status" value="1"/>
</dbReference>
<dbReference type="Gene3D" id="3.10.310.70">
    <property type="match status" value="1"/>
</dbReference>
<dbReference type="InterPro" id="IPR013108">
    <property type="entry name" value="Amidohydro_3"/>
</dbReference>